<proteinExistence type="predicted"/>
<dbReference type="InterPro" id="IPR004622">
    <property type="entry name" value="DNA_pol_HolB"/>
</dbReference>
<dbReference type="InterPro" id="IPR027417">
    <property type="entry name" value="P-loop_NTPase"/>
</dbReference>
<dbReference type="SMART" id="SM00382">
    <property type="entry name" value="AAA"/>
    <property type="match status" value="1"/>
</dbReference>
<dbReference type="NCBIfam" id="NF005926">
    <property type="entry name" value="PRK07940.1"/>
    <property type="match status" value="1"/>
</dbReference>
<evidence type="ECO:0000313" key="3">
    <source>
        <dbReference type="Proteomes" id="UP000234206"/>
    </source>
</evidence>
<organism evidence="2 3">
    <name type="scientific">Kytococcus schroeteri</name>
    <dbReference type="NCBI Taxonomy" id="138300"/>
    <lineage>
        <taxon>Bacteria</taxon>
        <taxon>Bacillati</taxon>
        <taxon>Actinomycetota</taxon>
        <taxon>Actinomycetes</taxon>
        <taxon>Micrococcales</taxon>
        <taxon>Kytococcaceae</taxon>
        <taxon>Kytococcus</taxon>
    </lineage>
</organism>
<dbReference type="InterPro" id="IPR003593">
    <property type="entry name" value="AAA+_ATPase"/>
</dbReference>
<comment type="caution">
    <text evidence="2">The sequence shown here is derived from an EMBL/GenBank/DDBJ whole genome shotgun (WGS) entry which is preliminary data.</text>
</comment>
<dbReference type="EMBL" id="PKIZ01000005">
    <property type="protein sequence ID" value="PKZ42174.1"/>
    <property type="molecule type" value="Genomic_DNA"/>
</dbReference>
<dbReference type="InterPro" id="IPR008921">
    <property type="entry name" value="DNA_pol3_clamp-load_cplx_C"/>
</dbReference>
<dbReference type="GO" id="GO:0008408">
    <property type="term" value="F:3'-5' exonuclease activity"/>
    <property type="evidence" value="ECO:0007669"/>
    <property type="project" value="InterPro"/>
</dbReference>
<dbReference type="PANTHER" id="PTHR11669">
    <property type="entry name" value="REPLICATION FACTOR C / DNA POLYMERASE III GAMMA-TAU SUBUNIT"/>
    <property type="match status" value="1"/>
</dbReference>
<dbReference type="RefSeq" id="WP_101849284.1">
    <property type="nucleotide sequence ID" value="NZ_PKIZ01000005.1"/>
</dbReference>
<dbReference type="NCBIfam" id="TIGR00678">
    <property type="entry name" value="holB"/>
    <property type="match status" value="1"/>
</dbReference>
<evidence type="ECO:0000259" key="1">
    <source>
        <dbReference type="SMART" id="SM00382"/>
    </source>
</evidence>
<keyword evidence="3" id="KW-1185">Reference proteome</keyword>
<dbReference type="OrthoDB" id="9809531at2"/>
<feature type="domain" description="AAA+ ATPase" evidence="1">
    <location>
        <begin position="29"/>
        <end position="176"/>
    </location>
</feature>
<gene>
    <name evidence="2" type="ORF">CYJ76_03780</name>
</gene>
<sequence length="394" mass="41796">MRDGVWGSLVGQEELAAGLAAAVADPARLTHAYLFTGPPGSGRSTAARAFAAALLCPDGGCGECRECRTALDGSHADVEVVNTEGLSIPVKQARELALTAAHHPSVGAWRIIVIEDADRLTEQAADALLKALEEPSPRTVWMLCAPSPQDVIVTIRSRSRHLSLRTPPVEAVAALLESQGVDAAMAAYAARAAQSHIGVARWLARDESARARRHTVTRIPFELEGLGSALRKAASLHEVATSEAAAEAEQRDVAEREELLRLNGADPTARAQPPAIRGQLNQLAKEQKARATRRVRDVIDRTLVDLASVYRDALLVSVGASGVDLVNPQDAGDLQRLAGTTSADALLLCLEQVDTARTRIGENVTPLLALEAMLVGLHQLQGDLARTSTGRGPR</sequence>
<dbReference type="Gene3D" id="3.40.50.300">
    <property type="entry name" value="P-loop containing nucleotide triphosphate hydrolases"/>
    <property type="match status" value="1"/>
</dbReference>
<evidence type="ECO:0000313" key="2">
    <source>
        <dbReference type="EMBL" id="PKZ42174.1"/>
    </source>
</evidence>
<dbReference type="AlphaFoldDB" id="A0A2I1PC36"/>
<dbReference type="InterPro" id="IPR050238">
    <property type="entry name" value="DNA_Rep/Repair_Clamp_Loader"/>
</dbReference>
<dbReference type="SUPFAM" id="SSF52540">
    <property type="entry name" value="P-loop containing nucleoside triphosphate hydrolases"/>
    <property type="match status" value="1"/>
</dbReference>
<accession>A0A2I1PC36</accession>
<protein>
    <submittedName>
        <fullName evidence="2">DNA polymerase III subunit delta</fullName>
    </submittedName>
</protein>
<name>A0A2I1PC36_9MICO</name>
<dbReference type="Proteomes" id="UP000234206">
    <property type="component" value="Unassembled WGS sequence"/>
</dbReference>
<dbReference type="GO" id="GO:0006261">
    <property type="term" value="P:DNA-templated DNA replication"/>
    <property type="evidence" value="ECO:0007669"/>
    <property type="project" value="TreeGrafter"/>
</dbReference>
<dbReference type="GO" id="GO:0003677">
    <property type="term" value="F:DNA binding"/>
    <property type="evidence" value="ECO:0007669"/>
    <property type="project" value="InterPro"/>
</dbReference>
<dbReference type="PANTHER" id="PTHR11669:SF8">
    <property type="entry name" value="DNA POLYMERASE III SUBUNIT DELTA"/>
    <property type="match status" value="1"/>
</dbReference>
<dbReference type="SUPFAM" id="SSF48019">
    <property type="entry name" value="post-AAA+ oligomerization domain-like"/>
    <property type="match status" value="1"/>
</dbReference>
<dbReference type="GO" id="GO:0003887">
    <property type="term" value="F:DNA-directed DNA polymerase activity"/>
    <property type="evidence" value="ECO:0007669"/>
    <property type="project" value="InterPro"/>
</dbReference>
<dbReference type="Pfam" id="PF13177">
    <property type="entry name" value="DNA_pol3_delta2"/>
    <property type="match status" value="1"/>
</dbReference>
<reference evidence="2 3" key="1">
    <citation type="submission" date="2017-12" db="EMBL/GenBank/DDBJ databases">
        <title>Phylogenetic diversity of female urinary microbiome.</title>
        <authorList>
            <person name="Thomas-White K."/>
            <person name="Wolfe A.J."/>
        </authorList>
    </citation>
    <scope>NUCLEOTIDE SEQUENCE [LARGE SCALE GENOMIC DNA]</scope>
    <source>
        <strain evidence="2 3">UMB1298</strain>
    </source>
</reference>